<evidence type="ECO:0000313" key="5">
    <source>
        <dbReference type="EMBL" id="VAX14212.1"/>
    </source>
</evidence>
<gene>
    <name evidence="5" type="ORF">MNBD_GAMMA24-2696</name>
</gene>
<keyword evidence="1" id="KW-0210">Decarboxylase</keyword>
<feature type="domain" description="Flavoprotein" evidence="3">
    <location>
        <begin position="7"/>
        <end position="150"/>
    </location>
</feature>
<dbReference type="InterPro" id="IPR005252">
    <property type="entry name" value="CoaBC"/>
</dbReference>
<dbReference type="InterPro" id="IPR007085">
    <property type="entry name" value="DNA/pantothenate-metab_flavo_C"/>
</dbReference>
<dbReference type="GO" id="GO:0015941">
    <property type="term" value="P:pantothenate catabolic process"/>
    <property type="evidence" value="ECO:0007669"/>
    <property type="project" value="InterPro"/>
</dbReference>
<dbReference type="Pfam" id="PF04127">
    <property type="entry name" value="DFP"/>
    <property type="match status" value="1"/>
</dbReference>
<dbReference type="EC" id="6.3.2.5" evidence="5"/>
<evidence type="ECO:0000256" key="2">
    <source>
        <dbReference type="ARBA" id="ARBA00023239"/>
    </source>
</evidence>
<dbReference type="PANTHER" id="PTHR14359:SF6">
    <property type="entry name" value="PHOSPHOPANTOTHENOYLCYSTEINE DECARBOXYLASE"/>
    <property type="match status" value="1"/>
</dbReference>
<dbReference type="GO" id="GO:0015937">
    <property type="term" value="P:coenzyme A biosynthetic process"/>
    <property type="evidence" value="ECO:0007669"/>
    <property type="project" value="InterPro"/>
</dbReference>
<dbReference type="HAMAP" id="MF_02225">
    <property type="entry name" value="CoaBC"/>
    <property type="match status" value="1"/>
</dbReference>
<protein>
    <submittedName>
        <fullName evidence="5">Phosphopantothenoylcysteine decarboxylase / Phosphopantothenoylcysteine synthetase</fullName>
        <ecNumber evidence="5">4.1.1.36</ecNumber>
        <ecNumber evidence="5">6.3.2.5</ecNumber>
    </submittedName>
</protein>
<evidence type="ECO:0000256" key="1">
    <source>
        <dbReference type="ARBA" id="ARBA00022793"/>
    </source>
</evidence>
<name>A0A3B1BDN9_9ZZZZ</name>
<dbReference type="GO" id="GO:0071513">
    <property type="term" value="C:phosphopantothenoylcysteine decarboxylase complex"/>
    <property type="evidence" value="ECO:0007669"/>
    <property type="project" value="TreeGrafter"/>
</dbReference>
<dbReference type="Pfam" id="PF02441">
    <property type="entry name" value="Flavoprotein"/>
    <property type="match status" value="1"/>
</dbReference>
<dbReference type="InterPro" id="IPR036551">
    <property type="entry name" value="Flavin_trans-like"/>
</dbReference>
<organism evidence="5">
    <name type="scientific">hydrothermal vent metagenome</name>
    <dbReference type="NCBI Taxonomy" id="652676"/>
    <lineage>
        <taxon>unclassified sequences</taxon>
        <taxon>metagenomes</taxon>
        <taxon>ecological metagenomes</taxon>
    </lineage>
</organism>
<dbReference type="GO" id="GO:0004633">
    <property type="term" value="F:phosphopantothenoylcysteine decarboxylase activity"/>
    <property type="evidence" value="ECO:0007669"/>
    <property type="project" value="UniProtKB-EC"/>
</dbReference>
<accession>A0A3B1BDN9</accession>
<evidence type="ECO:0000259" key="3">
    <source>
        <dbReference type="Pfam" id="PF02441"/>
    </source>
</evidence>
<dbReference type="GO" id="GO:0010181">
    <property type="term" value="F:FMN binding"/>
    <property type="evidence" value="ECO:0007669"/>
    <property type="project" value="InterPro"/>
</dbReference>
<evidence type="ECO:0000259" key="4">
    <source>
        <dbReference type="Pfam" id="PF04127"/>
    </source>
</evidence>
<sequence length="427" mass="44930">MQVLTNKRVLLGVTGSIAAYKAADLVRRLREAGADVRVVMTRGATEFVTPLTFQALSGKPVHRHLLDTEAEAGMGHIELARWADVILVAPASADFLARLAQGRADDLLAAICLAGGKVPLAVAPAMNAQMWASPASQENMRLLGGRGVLILGPDEGEQACGEVGAGRLLAAGAMISQLAELFAPGSLSGKTVLISAGPTREAIDPVRYLSNHSSGKMGFSLANAAQEAGARVMLVAGPVALATPDRVERIDVVSAMEMHDVILAHAPAADIFIATAAVADYRPAQVDAEKLKKDGSRLMLELVPTPDILAAVKAQFARLFCVGFAAETQNLQDYAQQKLHKKGIEMVAANWVGPAAKATGGTFGSDDNALHLFWRGGELELEQDSKDKLARRLIGVIAQRYALYLAGADGAGTGHDGDPDNVINIKR</sequence>
<dbReference type="InterPro" id="IPR003382">
    <property type="entry name" value="Flavoprotein"/>
</dbReference>
<proteinExistence type="inferred from homology"/>
<keyword evidence="5" id="KW-0436">Ligase</keyword>
<dbReference type="EC" id="4.1.1.36" evidence="5"/>
<dbReference type="SUPFAM" id="SSF52507">
    <property type="entry name" value="Homo-oligomeric flavin-containing Cys decarboxylases, HFCD"/>
    <property type="match status" value="1"/>
</dbReference>
<dbReference type="PANTHER" id="PTHR14359">
    <property type="entry name" value="HOMO-OLIGOMERIC FLAVIN CONTAINING CYS DECARBOXYLASE FAMILY"/>
    <property type="match status" value="1"/>
</dbReference>
<dbReference type="EMBL" id="UOFZ01000163">
    <property type="protein sequence ID" value="VAX14212.1"/>
    <property type="molecule type" value="Genomic_DNA"/>
</dbReference>
<dbReference type="NCBIfam" id="TIGR00521">
    <property type="entry name" value="coaBC_dfp"/>
    <property type="match status" value="1"/>
</dbReference>
<dbReference type="Gene3D" id="3.40.50.1950">
    <property type="entry name" value="Flavin prenyltransferase-like"/>
    <property type="match status" value="1"/>
</dbReference>
<dbReference type="InterPro" id="IPR035929">
    <property type="entry name" value="CoaB-like_sf"/>
</dbReference>
<feature type="domain" description="DNA/pantothenate metabolism flavoprotein C-terminal" evidence="4">
    <location>
        <begin position="187"/>
        <end position="399"/>
    </location>
</feature>
<dbReference type="SUPFAM" id="SSF102645">
    <property type="entry name" value="CoaB-like"/>
    <property type="match status" value="1"/>
</dbReference>
<dbReference type="Gene3D" id="3.40.50.10300">
    <property type="entry name" value="CoaB-like"/>
    <property type="match status" value="1"/>
</dbReference>
<dbReference type="AlphaFoldDB" id="A0A3B1BDN9"/>
<keyword evidence="2 5" id="KW-0456">Lyase</keyword>
<reference evidence="5" key="1">
    <citation type="submission" date="2018-06" db="EMBL/GenBank/DDBJ databases">
        <authorList>
            <person name="Zhirakovskaya E."/>
        </authorList>
    </citation>
    <scope>NUCLEOTIDE SEQUENCE</scope>
</reference>
<dbReference type="GO" id="GO:0004632">
    <property type="term" value="F:phosphopantothenate--cysteine ligase activity"/>
    <property type="evidence" value="ECO:0007669"/>
    <property type="project" value="UniProtKB-EC"/>
</dbReference>